<dbReference type="KEGG" id="cvn:111127389"/>
<evidence type="ECO:0000256" key="2">
    <source>
        <dbReference type="ARBA" id="ARBA00014933"/>
    </source>
</evidence>
<name>A0A8B8DKK0_CRAVI</name>
<dbReference type="OrthoDB" id="10250600at2759"/>
<dbReference type="Pfam" id="PF10508">
    <property type="entry name" value="Proteasom_PSMB"/>
    <property type="match status" value="1"/>
</dbReference>
<dbReference type="GO" id="GO:0043248">
    <property type="term" value="P:proteasome assembly"/>
    <property type="evidence" value="ECO:0007669"/>
    <property type="project" value="InterPro"/>
</dbReference>
<proteinExistence type="inferred from homology"/>
<dbReference type="RefSeq" id="XP_022328255.1">
    <property type="nucleotide sequence ID" value="XM_022472547.1"/>
</dbReference>
<evidence type="ECO:0000256" key="1">
    <source>
        <dbReference type="ARBA" id="ARBA00006823"/>
    </source>
</evidence>
<evidence type="ECO:0000313" key="3">
    <source>
        <dbReference type="Proteomes" id="UP000694844"/>
    </source>
</evidence>
<keyword evidence="3" id="KW-1185">Reference proteome</keyword>
<dbReference type="InterPro" id="IPR019538">
    <property type="entry name" value="PSMD5"/>
</dbReference>
<dbReference type="InterPro" id="IPR011989">
    <property type="entry name" value="ARM-like"/>
</dbReference>
<dbReference type="PANTHER" id="PTHR13554">
    <property type="entry name" value="26S PROTEASOME NON-ATPASE REGULATORY SUBUNIT 5-RELATED"/>
    <property type="match status" value="1"/>
</dbReference>
<protein>
    <recommendedName>
        <fullName evidence="2">26S proteasome non-ATPase regulatory subunit 5</fullName>
    </recommendedName>
</protein>
<dbReference type="Proteomes" id="UP000694844">
    <property type="component" value="Chromosome 3"/>
</dbReference>
<dbReference type="SUPFAM" id="SSF48371">
    <property type="entry name" value="ARM repeat"/>
    <property type="match status" value="1"/>
</dbReference>
<dbReference type="InterPro" id="IPR016024">
    <property type="entry name" value="ARM-type_fold"/>
</dbReference>
<dbReference type="Gene3D" id="1.25.10.10">
    <property type="entry name" value="Leucine-rich Repeat Variant"/>
    <property type="match status" value="1"/>
</dbReference>
<evidence type="ECO:0000313" key="4">
    <source>
        <dbReference type="RefSeq" id="XP_022328255.1"/>
    </source>
</evidence>
<dbReference type="GO" id="GO:0005829">
    <property type="term" value="C:cytosol"/>
    <property type="evidence" value="ECO:0007669"/>
    <property type="project" value="TreeGrafter"/>
</dbReference>
<comment type="similarity">
    <text evidence="1">Belongs to the proteasome subunit S5B/HSM3 family.</text>
</comment>
<sequence>MAAFNLTSLLESLPNSTDWEKSLLDLKTIFTSLSPSELRNVAQELSFHVIFDILNTDNKEVLELCCNVLEKLLDASGPVTVFQRYREEILKGLSHPQITVKCLCLRQMVVASVEVIDELLPHREMLQKTATMLSDDIQVANLASKVLINLGRTQQGLAVLFSNQMAHCLEQVLNISDTVRFRVYEMLIQICKLSLAALENTHHSGLLQQLLNEVHKDDILVQLNAIEMLSDLTMVDHGLVYLDQQGIVGKLESMMGELDSHPLGNLLLPGLTKFFGGVARFHPKEVCGSNKTFVSSVFDGLSSSDQTQKSLSVQTVGFIGESVEGKMALDKLGNTMIHGVKLIGAMIRDAPSELRIKALDTVCSITKLQISEQTDELLKLTEKWFSLLSKNSFETLMSLVRQPFTDLRCSSHCVLQSLALQPWGQNLMNNYPGFNEFLLDRTTEKTKETKESKFAIIKTIAESPTAVDIFGQPYIVQVKALALQGPFFVQTQSEVAFEGE</sequence>
<gene>
    <name evidence="4" type="primary">LOC111127389</name>
</gene>
<dbReference type="PANTHER" id="PTHR13554:SF10">
    <property type="entry name" value="26S PROTEASOME NON-ATPASE REGULATORY SUBUNIT 5"/>
    <property type="match status" value="1"/>
</dbReference>
<accession>A0A8B8DKK0</accession>
<dbReference type="GeneID" id="111127389"/>
<organism evidence="3 4">
    <name type="scientific">Crassostrea virginica</name>
    <name type="common">Eastern oyster</name>
    <dbReference type="NCBI Taxonomy" id="6565"/>
    <lineage>
        <taxon>Eukaryota</taxon>
        <taxon>Metazoa</taxon>
        <taxon>Spiralia</taxon>
        <taxon>Lophotrochozoa</taxon>
        <taxon>Mollusca</taxon>
        <taxon>Bivalvia</taxon>
        <taxon>Autobranchia</taxon>
        <taxon>Pteriomorphia</taxon>
        <taxon>Ostreida</taxon>
        <taxon>Ostreoidea</taxon>
        <taxon>Ostreidae</taxon>
        <taxon>Crassostrea</taxon>
    </lineage>
</organism>
<reference evidence="4" key="1">
    <citation type="submission" date="2025-08" db="UniProtKB">
        <authorList>
            <consortium name="RefSeq"/>
        </authorList>
    </citation>
    <scope>IDENTIFICATION</scope>
    <source>
        <tissue evidence="4">Whole sample</tissue>
    </source>
</reference>
<dbReference type="AlphaFoldDB" id="A0A8B8DKK0"/>